<name>C2KY72_9FIRM</name>
<keyword evidence="2" id="KW-1185">Reference proteome</keyword>
<dbReference type="HOGENOM" id="CLU_2667542_0_0_9"/>
<gene>
    <name evidence="1" type="ORF">HMPREF6123_1441</name>
</gene>
<accession>C2KY72</accession>
<evidence type="ECO:0000313" key="1">
    <source>
        <dbReference type="EMBL" id="EEJ51275.1"/>
    </source>
</evidence>
<reference evidence="1 2" key="1">
    <citation type="submission" date="2009-04" db="EMBL/GenBank/DDBJ databases">
        <authorList>
            <person name="Qin X."/>
            <person name="Bachman B."/>
            <person name="Battles P."/>
            <person name="Bell A."/>
            <person name="Bess C."/>
            <person name="Bickham C."/>
            <person name="Chaboub L."/>
            <person name="Chen D."/>
            <person name="Coyle M."/>
            <person name="Deiros D.R."/>
            <person name="Dinh H."/>
            <person name="Forbes L."/>
            <person name="Fowler G."/>
            <person name="Francisco L."/>
            <person name="Fu Q."/>
            <person name="Gubbala S."/>
            <person name="Hale W."/>
            <person name="Han Y."/>
            <person name="Hemphill L."/>
            <person name="Highlander S.K."/>
            <person name="Hirani K."/>
            <person name="Hogues M."/>
            <person name="Jackson L."/>
            <person name="Jakkamsetti A."/>
            <person name="Javaid M."/>
            <person name="Jiang H."/>
            <person name="Korchina V."/>
            <person name="Kovar C."/>
            <person name="Lara F."/>
            <person name="Lee S."/>
            <person name="Mata R."/>
            <person name="Mathew T."/>
            <person name="Moen C."/>
            <person name="Morales K."/>
            <person name="Munidasa M."/>
            <person name="Nazareth L."/>
            <person name="Ngo R."/>
            <person name="Nguyen L."/>
            <person name="Okwuonu G."/>
            <person name="Ongeri F."/>
            <person name="Patil S."/>
            <person name="Petrosino J."/>
            <person name="Pham C."/>
            <person name="Pham P."/>
            <person name="Pu L.-L."/>
            <person name="Puazo M."/>
            <person name="Raj R."/>
            <person name="Reid J."/>
            <person name="Rouhana J."/>
            <person name="Saada N."/>
            <person name="Shang Y."/>
            <person name="Simmons D."/>
            <person name="Thornton R."/>
            <person name="Warren J."/>
            <person name="Weissenberger G."/>
            <person name="Zhang J."/>
            <person name="Zhang L."/>
            <person name="Zhou C."/>
            <person name="Zhu D."/>
            <person name="Muzny D."/>
            <person name="Worley K."/>
            <person name="Gibbs R."/>
        </authorList>
    </citation>
    <scope>NUCLEOTIDE SEQUENCE [LARGE SCALE GENOMIC DNA]</scope>
    <source>
        <strain evidence="1 2">F0268</strain>
    </source>
</reference>
<dbReference type="InParanoid" id="C2KY72"/>
<comment type="caution">
    <text evidence="1">The sequence shown here is derived from an EMBL/GenBank/DDBJ whole genome shotgun (WGS) entry which is preliminary data.</text>
</comment>
<organism evidence="1 2">
    <name type="scientific">Oribacterium sinus F0268</name>
    <dbReference type="NCBI Taxonomy" id="585501"/>
    <lineage>
        <taxon>Bacteria</taxon>
        <taxon>Bacillati</taxon>
        <taxon>Bacillota</taxon>
        <taxon>Clostridia</taxon>
        <taxon>Lachnospirales</taxon>
        <taxon>Lachnospiraceae</taxon>
        <taxon>Oribacterium</taxon>
    </lineage>
</organism>
<dbReference type="AlphaFoldDB" id="C2KY72"/>
<sequence length="75" mass="8623">MYGLVKTLVIKLGFESFVNSEESKTLTKIILTLSRFESFVNSEESKTYKKIAFLTKGLRALLIQKRVKHSIRGWA</sequence>
<protein>
    <submittedName>
        <fullName evidence="1">Uncharacterized protein</fullName>
    </submittedName>
</protein>
<dbReference type="STRING" id="585501.HMPREF6123_1441"/>
<dbReference type="EMBL" id="ACKX01000147">
    <property type="protein sequence ID" value="EEJ51275.1"/>
    <property type="molecule type" value="Genomic_DNA"/>
</dbReference>
<proteinExistence type="predicted"/>
<evidence type="ECO:0000313" key="2">
    <source>
        <dbReference type="Proteomes" id="UP000004121"/>
    </source>
</evidence>
<dbReference type="Proteomes" id="UP000004121">
    <property type="component" value="Unassembled WGS sequence"/>
</dbReference>